<gene>
    <name evidence="4" type="ORF">KS407_10680</name>
</gene>
<dbReference type="InterPro" id="IPR050570">
    <property type="entry name" value="Cell_wall_metabolism_enzyme"/>
</dbReference>
<keyword evidence="5" id="KW-1185">Reference proteome</keyword>
<evidence type="ECO:0000313" key="5">
    <source>
        <dbReference type="Proteomes" id="UP000790580"/>
    </source>
</evidence>
<evidence type="ECO:0000259" key="3">
    <source>
        <dbReference type="Pfam" id="PF01551"/>
    </source>
</evidence>
<dbReference type="Proteomes" id="UP000790580">
    <property type="component" value="Unassembled WGS sequence"/>
</dbReference>
<dbReference type="CDD" id="cd12797">
    <property type="entry name" value="M23_peptidase"/>
    <property type="match status" value="1"/>
</dbReference>
<feature type="region of interest" description="Disordered" evidence="1">
    <location>
        <begin position="1"/>
        <end position="38"/>
    </location>
</feature>
<dbReference type="InterPro" id="IPR016047">
    <property type="entry name" value="M23ase_b-sheet_dom"/>
</dbReference>
<dbReference type="PANTHER" id="PTHR21666:SF274">
    <property type="entry name" value="STAGE IV SPORULATION PROTEIN FA"/>
    <property type="match status" value="1"/>
</dbReference>
<feature type="transmembrane region" description="Helical" evidence="2">
    <location>
        <begin position="75"/>
        <end position="93"/>
    </location>
</feature>
<accession>A0ABS6JTJ2</accession>
<proteinExistence type="predicted"/>
<dbReference type="Pfam" id="PF01551">
    <property type="entry name" value="Peptidase_M23"/>
    <property type="match status" value="1"/>
</dbReference>
<name>A0ABS6JTJ2_9BACI</name>
<feature type="domain" description="M23ase beta-sheet core" evidence="3">
    <location>
        <begin position="173"/>
        <end position="260"/>
    </location>
</feature>
<protein>
    <submittedName>
        <fullName evidence="4">M23 family metallopeptidase</fullName>
    </submittedName>
</protein>
<keyword evidence="2" id="KW-0812">Transmembrane</keyword>
<dbReference type="Gene3D" id="2.70.70.10">
    <property type="entry name" value="Glucose Permease (Domain IIA)"/>
    <property type="match status" value="1"/>
</dbReference>
<reference evidence="4 5" key="1">
    <citation type="submission" date="2021-06" db="EMBL/GenBank/DDBJ databases">
        <title>Bacillus sp. RD4P76, an endophyte from a halophyte.</title>
        <authorList>
            <person name="Sun J.-Q."/>
        </authorList>
    </citation>
    <scope>NUCLEOTIDE SEQUENCE [LARGE SCALE GENOMIC DNA]</scope>
    <source>
        <strain evidence="4 5">JCM 17098</strain>
    </source>
</reference>
<sequence length="275" mass="31754">MSNRVDKLKRKMEAKRRQRKQPSQKSYVRERVRSSEPFPYQVRHDEEREYTLYNVDSRGPASTQNEQPIFRKDRVIMQVLASVCLFFLVGILFQTQSPHLEGARNFVHQSFHEDFQFSAVATWYEDSFGHPLALLPPDMNLVAPGNLDEQEDQDMYALPATGTIRESFQQNGRGIYVETDSEKQVEAIRGGDVRFVGEDEEGEWGKVVVIRHYDGIESWYGMLNEVSVQLYDFVEPGELIGTVSQHEDDDKIGVYYFALKDGNTFIDPIEVITID</sequence>
<evidence type="ECO:0000256" key="2">
    <source>
        <dbReference type="SAM" id="Phobius"/>
    </source>
</evidence>
<keyword evidence="2" id="KW-0472">Membrane</keyword>
<keyword evidence="2" id="KW-1133">Transmembrane helix</keyword>
<dbReference type="EMBL" id="JAHQCR010000045">
    <property type="protein sequence ID" value="MBU9721899.1"/>
    <property type="molecule type" value="Genomic_DNA"/>
</dbReference>
<organism evidence="4 5">
    <name type="scientific">Evansella alkalicola</name>
    <dbReference type="NCBI Taxonomy" id="745819"/>
    <lineage>
        <taxon>Bacteria</taxon>
        <taxon>Bacillati</taxon>
        <taxon>Bacillota</taxon>
        <taxon>Bacilli</taxon>
        <taxon>Bacillales</taxon>
        <taxon>Bacillaceae</taxon>
        <taxon>Evansella</taxon>
    </lineage>
</organism>
<dbReference type="InterPro" id="IPR011055">
    <property type="entry name" value="Dup_hybrid_motif"/>
</dbReference>
<evidence type="ECO:0000313" key="4">
    <source>
        <dbReference type="EMBL" id="MBU9721899.1"/>
    </source>
</evidence>
<dbReference type="PANTHER" id="PTHR21666">
    <property type="entry name" value="PEPTIDASE-RELATED"/>
    <property type="match status" value="1"/>
</dbReference>
<dbReference type="RefSeq" id="WP_088076070.1">
    <property type="nucleotide sequence ID" value="NZ_JAHQCR010000045.1"/>
</dbReference>
<feature type="compositionally biased region" description="Basic residues" evidence="1">
    <location>
        <begin position="7"/>
        <end position="22"/>
    </location>
</feature>
<evidence type="ECO:0000256" key="1">
    <source>
        <dbReference type="SAM" id="MobiDB-lite"/>
    </source>
</evidence>
<comment type="caution">
    <text evidence="4">The sequence shown here is derived from an EMBL/GenBank/DDBJ whole genome shotgun (WGS) entry which is preliminary data.</text>
</comment>
<dbReference type="SUPFAM" id="SSF51261">
    <property type="entry name" value="Duplicated hybrid motif"/>
    <property type="match status" value="1"/>
</dbReference>